<keyword evidence="7" id="KW-1185">Reference proteome</keyword>
<accession>A0A918E1V0</accession>
<dbReference type="EMBL" id="BMNK01000001">
    <property type="protein sequence ID" value="GGP01553.1"/>
    <property type="molecule type" value="Genomic_DNA"/>
</dbReference>
<dbReference type="RefSeq" id="WP_189136814.1">
    <property type="nucleotide sequence ID" value="NZ_BMNK01000001.1"/>
</dbReference>
<dbReference type="AlphaFoldDB" id="A0A918E1V0"/>
<evidence type="ECO:0000256" key="1">
    <source>
        <dbReference type="ARBA" id="ARBA00010088"/>
    </source>
</evidence>
<keyword evidence="3" id="KW-0378">Hydrolase</keyword>
<evidence type="ECO:0000313" key="6">
    <source>
        <dbReference type="EMBL" id="GGP01553.1"/>
    </source>
</evidence>
<dbReference type="PANTHER" id="PTHR43248">
    <property type="entry name" value="2-SUCCINYL-6-HYDROXY-2,4-CYCLOHEXADIENE-1-CARBOXYLATE SYNTHASE"/>
    <property type="match status" value="1"/>
</dbReference>
<feature type="signal peptide" evidence="4">
    <location>
        <begin position="1"/>
        <end position="26"/>
    </location>
</feature>
<dbReference type="InterPro" id="IPR029058">
    <property type="entry name" value="AB_hydrolase_fold"/>
</dbReference>
<dbReference type="InterPro" id="IPR051601">
    <property type="entry name" value="Serine_prot/Carboxylest_S33"/>
</dbReference>
<comment type="caution">
    <text evidence="6">The sequence shown here is derived from an EMBL/GenBank/DDBJ whole genome shotgun (WGS) entry which is preliminary data.</text>
</comment>
<evidence type="ECO:0000313" key="7">
    <source>
        <dbReference type="Proteomes" id="UP000660745"/>
    </source>
</evidence>
<dbReference type="Proteomes" id="UP000660745">
    <property type="component" value="Unassembled WGS sequence"/>
</dbReference>
<feature type="chain" id="PRO_5039467183" evidence="4">
    <location>
        <begin position="27"/>
        <end position="491"/>
    </location>
</feature>
<proteinExistence type="inferred from homology"/>
<dbReference type="GO" id="GO:0016787">
    <property type="term" value="F:hydrolase activity"/>
    <property type="evidence" value="ECO:0007669"/>
    <property type="project" value="UniProtKB-KW"/>
</dbReference>
<dbReference type="Pfam" id="PF00561">
    <property type="entry name" value="Abhydrolase_1"/>
    <property type="match status" value="1"/>
</dbReference>
<name>A0A918E1V0_9ACTN</name>
<dbReference type="InterPro" id="IPR000073">
    <property type="entry name" value="AB_hydrolase_1"/>
</dbReference>
<comment type="similarity">
    <text evidence="1">Belongs to the peptidase S33 family.</text>
</comment>
<dbReference type="PANTHER" id="PTHR43248:SF29">
    <property type="entry name" value="TRIPEPTIDYL AMINOPEPTIDASE"/>
    <property type="match status" value="1"/>
</dbReference>
<keyword evidence="2 4" id="KW-0732">Signal</keyword>
<feature type="domain" description="AB hydrolase-1" evidence="5">
    <location>
        <begin position="84"/>
        <end position="462"/>
    </location>
</feature>
<organism evidence="6 7">
    <name type="scientific">Nonomuraea glycinis</name>
    <dbReference type="NCBI Taxonomy" id="2047744"/>
    <lineage>
        <taxon>Bacteria</taxon>
        <taxon>Bacillati</taxon>
        <taxon>Actinomycetota</taxon>
        <taxon>Actinomycetes</taxon>
        <taxon>Streptosporangiales</taxon>
        <taxon>Streptosporangiaceae</taxon>
        <taxon>Nonomuraea</taxon>
    </lineage>
</organism>
<evidence type="ECO:0000256" key="3">
    <source>
        <dbReference type="ARBA" id="ARBA00022801"/>
    </source>
</evidence>
<reference evidence="6" key="2">
    <citation type="submission" date="2020-09" db="EMBL/GenBank/DDBJ databases">
        <authorList>
            <person name="Sun Q."/>
            <person name="Zhou Y."/>
        </authorList>
    </citation>
    <scope>NUCLEOTIDE SEQUENCE</scope>
    <source>
        <strain evidence="6">CGMCC 4.7430</strain>
    </source>
</reference>
<evidence type="ECO:0000259" key="5">
    <source>
        <dbReference type="Pfam" id="PF00561"/>
    </source>
</evidence>
<sequence>MRRLFAVILMSIVGLLVSAVPASAQAPPGLAGYYGQRLAWSACGGGFQCAKVKVPLDYAKPKGRQIDIAVIRLRAKGPKRIGSLVLNPGGPGGSGVDLARNAKQFLSPALLARFDVVGFDPRGVGLSSPVRCLSYGVMDSYHALDPTPDTPSEVRKGDAYQQIYAQGCKANAGALLAHVGTRDAARDIDVLRAALGDRRLTYLGFSYGTLLGATYAEAFPKRVRAMVLDGAIDPATRGTAPGAAAHGFETAFASFLRDCYKRPGCPFRTHKVSASFQQLAKLFKRADKAPLRNDLDGRQINEALVWRGVMAAMYSHEQWPSLRAALGDAFKGDGTALLAFADGYNGRRIDGSYDNSSEAFTAVNCADYPPTSRATRSAVTYVPESRHFGKYFSDGLLSPCAFWPVKSGEGIVGRVRAKGAPPILVVGTTRDPATPYKDARALAGQLSSGVLLGFDGDGHTAYGDPSTCVNGAVDRYLINRVPPRNGTMCRR</sequence>
<dbReference type="SUPFAM" id="SSF53474">
    <property type="entry name" value="alpha/beta-Hydrolases"/>
    <property type="match status" value="1"/>
</dbReference>
<reference evidence="6" key="1">
    <citation type="journal article" date="2014" name="Int. J. Syst. Evol. Microbiol.">
        <title>Complete genome sequence of Corynebacterium casei LMG S-19264T (=DSM 44701T), isolated from a smear-ripened cheese.</title>
        <authorList>
            <consortium name="US DOE Joint Genome Institute (JGI-PGF)"/>
            <person name="Walter F."/>
            <person name="Albersmeier A."/>
            <person name="Kalinowski J."/>
            <person name="Ruckert C."/>
        </authorList>
    </citation>
    <scope>NUCLEOTIDE SEQUENCE</scope>
    <source>
        <strain evidence="6">CGMCC 4.7430</strain>
    </source>
</reference>
<evidence type="ECO:0000256" key="2">
    <source>
        <dbReference type="ARBA" id="ARBA00022729"/>
    </source>
</evidence>
<evidence type="ECO:0000256" key="4">
    <source>
        <dbReference type="SAM" id="SignalP"/>
    </source>
</evidence>
<gene>
    <name evidence="6" type="ORF">GCM10012278_05250</name>
</gene>
<dbReference type="Gene3D" id="3.40.50.1820">
    <property type="entry name" value="alpha/beta hydrolase"/>
    <property type="match status" value="1"/>
</dbReference>
<protein>
    <submittedName>
        <fullName evidence="6">Proteinase</fullName>
    </submittedName>
</protein>